<protein>
    <submittedName>
        <fullName evidence="5">ABC transporter</fullName>
    </submittedName>
</protein>
<evidence type="ECO:0000256" key="3">
    <source>
        <dbReference type="SAM" id="Phobius"/>
    </source>
</evidence>
<dbReference type="PROSITE" id="PS00211">
    <property type="entry name" value="ABC_TRANSPORTER_1"/>
    <property type="match status" value="1"/>
</dbReference>
<dbReference type="OrthoDB" id="8061355at2759"/>
<evidence type="ECO:0000313" key="5">
    <source>
        <dbReference type="EMBL" id="KAG9397353.1"/>
    </source>
</evidence>
<dbReference type="AlphaFoldDB" id="A0A8J6B7Q7"/>
<dbReference type="CDD" id="cd03263">
    <property type="entry name" value="ABC_subfamily_A"/>
    <property type="match status" value="1"/>
</dbReference>
<feature type="domain" description="ABC transporter" evidence="4">
    <location>
        <begin position="592"/>
        <end position="817"/>
    </location>
</feature>
<reference evidence="5" key="1">
    <citation type="submission" date="2021-05" db="EMBL/GenBank/DDBJ databases">
        <title>A free-living protist that lacks canonical eukaryotic 1 DNA replication and segregation systems.</title>
        <authorList>
            <person name="Salas-Leiva D.E."/>
            <person name="Tromer E.C."/>
            <person name="Curtis B.A."/>
            <person name="Jerlstrom-Hultqvist J."/>
            <person name="Kolisko M."/>
            <person name="Yi Z."/>
            <person name="Salas-Leiva J.S."/>
            <person name="Gallot-Lavallee L."/>
            <person name="Kops G.J.P.L."/>
            <person name="Archibald J.M."/>
            <person name="Simpson A.G.B."/>
            <person name="Roger A.J."/>
        </authorList>
    </citation>
    <scope>NUCLEOTIDE SEQUENCE</scope>
    <source>
        <strain evidence="5">BICM</strain>
    </source>
</reference>
<keyword evidence="2" id="KW-0067">ATP-binding</keyword>
<proteinExistence type="predicted"/>
<dbReference type="Proteomes" id="UP000717585">
    <property type="component" value="Unassembled WGS sequence"/>
</dbReference>
<dbReference type="InterPro" id="IPR026082">
    <property type="entry name" value="ABCA"/>
</dbReference>
<keyword evidence="3" id="KW-0812">Transmembrane</keyword>
<dbReference type="GO" id="GO:0016020">
    <property type="term" value="C:membrane"/>
    <property type="evidence" value="ECO:0007669"/>
    <property type="project" value="InterPro"/>
</dbReference>
<name>A0A8J6B7Q7_9EUKA</name>
<feature type="transmembrane region" description="Helical" evidence="3">
    <location>
        <begin position="501"/>
        <end position="521"/>
    </location>
</feature>
<dbReference type="GO" id="GO:0005319">
    <property type="term" value="F:lipid transporter activity"/>
    <property type="evidence" value="ECO:0007669"/>
    <property type="project" value="TreeGrafter"/>
</dbReference>
<feature type="transmembrane region" description="Helical" evidence="3">
    <location>
        <begin position="44"/>
        <end position="64"/>
    </location>
</feature>
<keyword evidence="6" id="KW-1185">Reference proteome</keyword>
<feature type="transmembrane region" description="Helical" evidence="3">
    <location>
        <begin position="318"/>
        <end position="341"/>
    </location>
</feature>
<dbReference type="PROSITE" id="PS50893">
    <property type="entry name" value="ABC_TRANSPORTER_2"/>
    <property type="match status" value="1"/>
</dbReference>
<dbReference type="PANTHER" id="PTHR19229:SF250">
    <property type="entry name" value="ABC TRANSPORTER DOMAIN-CONTAINING PROTEIN-RELATED"/>
    <property type="match status" value="1"/>
</dbReference>
<organism evidence="5 6">
    <name type="scientific">Carpediemonas membranifera</name>
    <dbReference type="NCBI Taxonomy" id="201153"/>
    <lineage>
        <taxon>Eukaryota</taxon>
        <taxon>Metamonada</taxon>
        <taxon>Carpediemonas-like organisms</taxon>
        <taxon>Carpediemonas</taxon>
    </lineage>
</organism>
<accession>A0A8J6B7Q7</accession>
<dbReference type="InterPro" id="IPR003593">
    <property type="entry name" value="AAA+_ATPase"/>
</dbReference>
<dbReference type="InterPro" id="IPR003439">
    <property type="entry name" value="ABC_transporter-like_ATP-bd"/>
</dbReference>
<dbReference type="SMART" id="SM00382">
    <property type="entry name" value="AAA"/>
    <property type="match status" value="1"/>
</dbReference>
<dbReference type="InterPro" id="IPR027417">
    <property type="entry name" value="P-loop_NTPase"/>
</dbReference>
<feature type="transmembrane region" description="Helical" evidence="3">
    <location>
        <begin position="460"/>
        <end position="481"/>
    </location>
</feature>
<dbReference type="GO" id="GO:0005524">
    <property type="term" value="F:ATP binding"/>
    <property type="evidence" value="ECO:0007669"/>
    <property type="project" value="UniProtKB-KW"/>
</dbReference>
<evidence type="ECO:0000256" key="1">
    <source>
        <dbReference type="ARBA" id="ARBA00022741"/>
    </source>
</evidence>
<dbReference type="GO" id="GO:0140359">
    <property type="term" value="F:ABC-type transporter activity"/>
    <property type="evidence" value="ECO:0007669"/>
    <property type="project" value="InterPro"/>
</dbReference>
<dbReference type="PANTHER" id="PTHR19229">
    <property type="entry name" value="ATP-BINDING CASSETTE TRANSPORTER SUBFAMILY A ABCA"/>
    <property type="match status" value="1"/>
</dbReference>
<dbReference type="Gene3D" id="3.40.50.300">
    <property type="entry name" value="P-loop containing nucleotide triphosphate hydrolases"/>
    <property type="match status" value="1"/>
</dbReference>
<sequence>MDATEQKTVRPSGLQRILHEIHVYCSQVIALIIKDLLLMWHSKISVICYLVLMPAIAFLVVFIAKEFRGISFLFAPVSIGSPILKAFEHDPDLLTDTRTGMDNTYFEWVEFADDAMNAPSMWPYNLPVHASESVAALLGSAPVTGDTAGRSGLLGKLRVAQYLSDPVLNVPSFNVTTDHSKFESEMRRWGYWFQYETEGQYLSDDAPTVPKNGGWDIKEFKATTDGDAIASMKLDMYVPSVPQFMATVGMGSSFRVPLIQLNHLYAMSIPSSVFSSDRESCWPDEIYPYWLLNDTTFASYGLDEALNMDVTVNGQTNAIFVGEVAAAALTPVFLMLVPLVLSDIVKERVLGVVSLLRQSGLRRTVYSVSRSVTFMLEYIALWVITVIVMTYCTFSILHPLFIPFFLLLAPAVFSFTLLLSQIIRAPRFVHPVCFTVLAFAFPLILILNGFLYPDSFQMPVVLHLFMPLTIARFIHAIAWRMSMRDAFAFPTWQFSEPWLDLGLIAVHTVVNFTLFALIVLLESHLQDAIRLVSFTISKVLKGSIGVLVGAITSLRRRQADDDIEALIDGEQPIPQTAPSDLIIRTPGSDSLCSIDDLTKIFRTSNGMTVNALDHVSFEIRHHEALVLLGVNGAGKSTLINILSGISTKSGGSVSIHCEGEVGMCPQGNIHYPTLTVSQNLALFARIRGVVNPITLRKTVKSILTELDLLPHRKKTAKALSGGMQRRLGIGMALVGEPALCLLDEPTSGLDIATSMELQETLLAMKQKRSMLITTHSMAEADYLADRIAFLAHGQLVALGTPSQLKAKIETGYSVRVTCGIAQEDRAIDSVIQALPGAALLFRSVGILTFRVPTTTALSSIYQALESVVSSGGGVRDWEISDSSLEDVFERLGGDPSST</sequence>
<feature type="transmembrane region" description="Helical" evidence="3">
    <location>
        <begin position="379"/>
        <end position="397"/>
    </location>
</feature>
<dbReference type="SUPFAM" id="SSF52540">
    <property type="entry name" value="P-loop containing nucleoside triphosphate hydrolases"/>
    <property type="match status" value="1"/>
</dbReference>
<dbReference type="GO" id="GO:0016887">
    <property type="term" value="F:ATP hydrolysis activity"/>
    <property type="evidence" value="ECO:0007669"/>
    <property type="project" value="InterPro"/>
</dbReference>
<keyword evidence="3" id="KW-0472">Membrane</keyword>
<dbReference type="Pfam" id="PF00005">
    <property type="entry name" value="ABC_tran"/>
    <property type="match status" value="1"/>
</dbReference>
<dbReference type="EMBL" id="JAHDYR010000002">
    <property type="protein sequence ID" value="KAG9397353.1"/>
    <property type="molecule type" value="Genomic_DNA"/>
</dbReference>
<evidence type="ECO:0000259" key="4">
    <source>
        <dbReference type="PROSITE" id="PS50893"/>
    </source>
</evidence>
<evidence type="ECO:0000313" key="6">
    <source>
        <dbReference type="Proteomes" id="UP000717585"/>
    </source>
</evidence>
<feature type="transmembrane region" description="Helical" evidence="3">
    <location>
        <begin position="429"/>
        <end position="448"/>
    </location>
</feature>
<feature type="transmembrane region" description="Helical" evidence="3">
    <location>
        <begin position="404"/>
        <end position="423"/>
    </location>
</feature>
<dbReference type="InterPro" id="IPR017871">
    <property type="entry name" value="ABC_transporter-like_CS"/>
</dbReference>
<gene>
    <name evidence="5" type="ORF">J8273_0837</name>
</gene>
<comment type="caution">
    <text evidence="5">The sequence shown here is derived from an EMBL/GenBank/DDBJ whole genome shotgun (WGS) entry which is preliminary data.</text>
</comment>
<keyword evidence="1" id="KW-0547">Nucleotide-binding</keyword>
<keyword evidence="3" id="KW-1133">Transmembrane helix</keyword>
<evidence type="ECO:0000256" key="2">
    <source>
        <dbReference type="ARBA" id="ARBA00022840"/>
    </source>
</evidence>